<dbReference type="HOGENOM" id="CLU_3203015_0_0_10"/>
<sequence length="45" mass="5466">MSIYIGKYTENPLDKLTFKGRKIKEKIEDRLLYFCSLSIRYYKAK</sequence>
<dbReference type="STRING" id="762968.HMPREF9441_03555"/>
<dbReference type="Proteomes" id="UP000003598">
    <property type="component" value="Unassembled WGS sequence"/>
</dbReference>
<gene>
    <name evidence="1" type="ORF">HMPREF9441_03555</name>
</gene>
<evidence type="ECO:0000313" key="2">
    <source>
        <dbReference type="Proteomes" id="UP000003598"/>
    </source>
</evidence>
<organism evidence="1 2">
    <name type="scientific">Paraprevotella clara YIT 11840</name>
    <dbReference type="NCBI Taxonomy" id="762968"/>
    <lineage>
        <taxon>Bacteria</taxon>
        <taxon>Pseudomonadati</taxon>
        <taxon>Bacteroidota</taxon>
        <taxon>Bacteroidia</taxon>
        <taxon>Bacteroidales</taxon>
        <taxon>Prevotellaceae</taxon>
        <taxon>Paraprevotella</taxon>
    </lineage>
</organism>
<protein>
    <submittedName>
        <fullName evidence="1">Uncharacterized protein</fullName>
    </submittedName>
</protein>
<accession>G5SVY3</accession>
<name>G5SVY3_9BACT</name>
<reference evidence="1 2" key="1">
    <citation type="submission" date="2011-03" db="EMBL/GenBank/DDBJ databases">
        <authorList>
            <person name="Weinstock G."/>
            <person name="Sodergren E."/>
            <person name="Clifton S."/>
            <person name="Fulton L."/>
            <person name="Fulton B."/>
            <person name="Courtney L."/>
            <person name="Fronick C."/>
            <person name="Harrison M."/>
            <person name="Strong C."/>
            <person name="Farmer C."/>
            <person name="Delahaunty K."/>
            <person name="Markovic C."/>
            <person name="Hall O."/>
            <person name="Minx P."/>
            <person name="Tomlinson C."/>
            <person name="Mitreva M."/>
            <person name="Hou S."/>
            <person name="Chen J."/>
            <person name="Wollam A."/>
            <person name="Pepin K.H."/>
            <person name="Johnson M."/>
            <person name="Bhonagiri V."/>
            <person name="Zhang X."/>
            <person name="Suruliraj S."/>
            <person name="Warren W."/>
            <person name="Chinwalla A."/>
            <person name="Mardis E.R."/>
            <person name="Wilson R.K."/>
        </authorList>
    </citation>
    <scope>NUCLEOTIDE SEQUENCE [LARGE SCALE GENOMIC DNA]</scope>
    <source>
        <strain evidence="1 2">YIT 11840</strain>
    </source>
</reference>
<comment type="caution">
    <text evidence="1">The sequence shown here is derived from an EMBL/GenBank/DDBJ whole genome shotgun (WGS) entry which is preliminary data.</text>
</comment>
<dbReference type="AlphaFoldDB" id="G5SVY3"/>
<proteinExistence type="predicted"/>
<dbReference type="EMBL" id="AFFY01000074">
    <property type="protein sequence ID" value="EHG98448.1"/>
    <property type="molecule type" value="Genomic_DNA"/>
</dbReference>
<keyword evidence="2" id="KW-1185">Reference proteome</keyword>
<evidence type="ECO:0000313" key="1">
    <source>
        <dbReference type="EMBL" id="EHG98448.1"/>
    </source>
</evidence>